<dbReference type="PANTHER" id="PTHR34825">
    <property type="entry name" value="CONSERVED PROTEIN, WITH A WEAK D-GALACTARATE DEHYDRATASE/ALTRONATE HYDROLASE DOMAIN"/>
    <property type="match status" value="1"/>
</dbReference>
<dbReference type="InterPro" id="IPR027417">
    <property type="entry name" value="P-loop_NTPase"/>
</dbReference>
<dbReference type="RefSeq" id="WP_195941199.1">
    <property type="nucleotide sequence ID" value="NZ_AP024085.1"/>
</dbReference>
<name>A0A7I8DWP2_9FIRM</name>
<evidence type="ECO:0000259" key="1">
    <source>
        <dbReference type="Pfam" id="PF09820"/>
    </source>
</evidence>
<proteinExistence type="predicted"/>
<gene>
    <name evidence="2" type="ORF">Fi14EGH31_06600</name>
</gene>
<dbReference type="GeneID" id="70581387"/>
<dbReference type="InterPro" id="IPR018631">
    <property type="entry name" value="AAA-ATPase-like_dom"/>
</dbReference>
<protein>
    <recommendedName>
        <fullName evidence="1">AAA-ATPase-like domain-containing protein</fullName>
    </recommendedName>
</protein>
<dbReference type="Proteomes" id="UP000593842">
    <property type="component" value="Chromosome"/>
</dbReference>
<dbReference type="PANTHER" id="PTHR34825:SF1">
    <property type="entry name" value="AAA-ATPASE-LIKE DOMAIN-CONTAINING PROTEIN"/>
    <property type="match status" value="1"/>
</dbReference>
<dbReference type="AlphaFoldDB" id="A0A7I8DWP2"/>
<dbReference type="Gene3D" id="3.40.50.300">
    <property type="entry name" value="P-loop containing nucleotide triphosphate hydrolases"/>
    <property type="match status" value="1"/>
</dbReference>
<evidence type="ECO:0000313" key="3">
    <source>
        <dbReference type="Proteomes" id="UP000593842"/>
    </source>
</evidence>
<dbReference type="EMBL" id="AP024085">
    <property type="protein sequence ID" value="BCL56948.1"/>
    <property type="molecule type" value="Genomic_DNA"/>
</dbReference>
<accession>A0A7I8DWP2</accession>
<feature type="domain" description="AAA-ATPase-like" evidence="1">
    <location>
        <begin position="5"/>
        <end position="227"/>
    </location>
</feature>
<reference evidence="3" key="1">
    <citation type="submission" date="2020-09" db="EMBL/GenBank/DDBJ databases">
        <title>Complete genome sequencing of Faecalibacillus intestinalis strain 14EGH31.</title>
        <authorList>
            <person name="Sakamoto M."/>
            <person name="Murakami T."/>
            <person name="Mori H."/>
        </authorList>
    </citation>
    <scope>NUCLEOTIDE SEQUENCE [LARGE SCALE GENOMIC DNA]</scope>
    <source>
        <strain evidence="3">14EGH31</strain>
    </source>
</reference>
<dbReference type="Pfam" id="PF09820">
    <property type="entry name" value="AAA-ATPase_like"/>
    <property type="match status" value="1"/>
</dbReference>
<dbReference type="KEGG" id="fit:Fi14EGH31_06600"/>
<sequence length="245" mass="29057">MKLVPIGIEKFKEMIDKNAYYVDKTNLIENVLNEQSVFFTRPRRFGKTLNMSMLYYFFSIKEKENAYLFNGLNISKNKEAIKHQNQYPTLFITLKDMKNSSYEKQMNRFKEVICLCAKSHLELLNSERLLASEKKLFQKYVDNETEDNELEKSLFNISYFLYKHYHQKVIILIDEYDVPLQAAYQYNYYDEMVEFLRSVFSSALKTNDALEKGIMAGCLRISKESIFTGLNNFKAYSILYKSKNE</sequence>
<evidence type="ECO:0000313" key="2">
    <source>
        <dbReference type="EMBL" id="BCL56948.1"/>
    </source>
</evidence>
<organism evidence="2 3">
    <name type="scientific">Faecalibacillus intestinalis</name>
    <dbReference type="NCBI Taxonomy" id="1982626"/>
    <lineage>
        <taxon>Bacteria</taxon>
        <taxon>Bacillati</taxon>
        <taxon>Bacillota</taxon>
        <taxon>Erysipelotrichia</taxon>
        <taxon>Erysipelotrichales</taxon>
        <taxon>Coprobacillaceae</taxon>
        <taxon>Faecalibacillus</taxon>
    </lineage>
</organism>